<dbReference type="PROSITE" id="PS51549">
    <property type="entry name" value="DM13"/>
    <property type="match status" value="1"/>
</dbReference>
<accession>A0A6F8YLC2</accession>
<dbReference type="Pfam" id="PF10517">
    <property type="entry name" value="DM13"/>
    <property type="match status" value="1"/>
</dbReference>
<name>A0A6F8YLC2_9ACTN</name>
<evidence type="ECO:0000256" key="1">
    <source>
        <dbReference type="SAM" id="Phobius"/>
    </source>
</evidence>
<organism evidence="3 4">
    <name type="scientific">Phytohabitans suffuscus</name>
    <dbReference type="NCBI Taxonomy" id="624315"/>
    <lineage>
        <taxon>Bacteria</taxon>
        <taxon>Bacillati</taxon>
        <taxon>Actinomycetota</taxon>
        <taxon>Actinomycetes</taxon>
        <taxon>Micromonosporales</taxon>
        <taxon>Micromonosporaceae</taxon>
    </lineage>
</organism>
<evidence type="ECO:0000313" key="4">
    <source>
        <dbReference type="Proteomes" id="UP000503011"/>
    </source>
</evidence>
<reference evidence="3 4" key="2">
    <citation type="submission" date="2020-03" db="EMBL/GenBank/DDBJ databases">
        <authorList>
            <person name="Ichikawa N."/>
            <person name="Kimura A."/>
            <person name="Kitahashi Y."/>
            <person name="Uohara A."/>
        </authorList>
    </citation>
    <scope>NUCLEOTIDE SEQUENCE [LARGE SCALE GENOMIC DNA]</scope>
    <source>
        <strain evidence="3 4">NBRC 105367</strain>
    </source>
</reference>
<evidence type="ECO:0000259" key="2">
    <source>
        <dbReference type="PROSITE" id="PS51549"/>
    </source>
</evidence>
<dbReference type="InterPro" id="IPR019545">
    <property type="entry name" value="DM13_domain"/>
</dbReference>
<dbReference type="EMBL" id="AP022871">
    <property type="protein sequence ID" value="BCB86912.1"/>
    <property type="molecule type" value="Genomic_DNA"/>
</dbReference>
<dbReference type="KEGG" id="psuu:Psuf_042250"/>
<sequence length="174" mass="18800">MLRRPVTWIVVAVLAVGGTLGLYWFQPWKLITDKEVSETLAAIPVSPPAAPSAAPEGPAVVRQGMFVTHEHETSGTARIIRNADGSHRLELVALDTSNGPDLRVWLSDQPVKEGIAGWRVFDDGAWLELGRLKGNKGDQAYEIPAGTDLDKLGSVSIWCKRFAVSFGAATLARV</sequence>
<gene>
    <name evidence="3" type="ORF">Psuf_042250</name>
</gene>
<keyword evidence="1" id="KW-1133">Transmembrane helix</keyword>
<reference evidence="3 4" key="1">
    <citation type="submission" date="2020-03" db="EMBL/GenBank/DDBJ databases">
        <title>Whole genome shotgun sequence of Phytohabitans suffuscus NBRC 105367.</title>
        <authorList>
            <person name="Komaki H."/>
            <person name="Tamura T."/>
        </authorList>
    </citation>
    <scope>NUCLEOTIDE SEQUENCE [LARGE SCALE GENOMIC DNA]</scope>
    <source>
        <strain evidence="3 4">NBRC 105367</strain>
    </source>
</reference>
<keyword evidence="1" id="KW-0472">Membrane</keyword>
<keyword evidence="1" id="KW-0812">Transmembrane</keyword>
<protein>
    <recommendedName>
        <fullName evidence="2">DM13 domain-containing protein</fullName>
    </recommendedName>
</protein>
<dbReference type="RefSeq" id="WP_173158579.1">
    <property type="nucleotide sequence ID" value="NZ_AP022871.1"/>
</dbReference>
<keyword evidence="4" id="KW-1185">Reference proteome</keyword>
<dbReference type="Proteomes" id="UP000503011">
    <property type="component" value="Chromosome"/>
</dbReference>
<feature type="domain" description="DM13" evidence="2">
    <location>
        <begin position="59"/>
        <end position="172"/>
    </location>
</feature>
<proteinExistence type="predicted"/>
<feature type="transmembrane region" description="Helical" evidence="1">
    <location>
        <begin position="6"/>
        <end position="25"/>
    </location>
</feature>
<evidence type="ECO:0000313" key="3">
    <source>
        <dbReference type="EMBL" id="BCB86912.1"/>
    </source>
</evidence>
<dbReference type="AlphaFoldDB" id="A0A6F8YLC2"/>